<feature type="chain" id="PRO_5012725965" evidence="8">
    <location>
        <begin position="33"/>
        <end position="1094"/>
    </location>
</feature>
<dbReference type="InterPro" id="IPR023996">
    <property type="entry name" value="TonB-dep_OMP_SusC/RagA"/>
</dbReference>
<dbReference type="Gene3D" id="2.60.40.1120">
    <property type="entry name" value="Carboxypeptidase-like, regulatory domain"/>
    <property type="match status" value="1"/>
</dbReference>
<comment type="similarity">
    <text evidence="7">Belongs to the TonB-dependent receptor family.</text>
</comment>
<dbReference type="Proteomes" id="UP000184130">
    <property type="component" value="Unassembled WGS sequence"/>
</dbReference>
<dbReference type="SUPFAM" id="SSF49464">
    <property type="entry name" value="Carboxypeptidase regulatory domain-like"/>
    <property type="match status" value="1"/>
</dbReference>
<dbReference type="InterPro" id="IPR012910">
    <property type="entry name" value="Plug_dom"/>
</dbReference>
<dbReference type="InterPro" id="IPR037066">
    <property type="entry name" value="Plug_dom_sf"/>
</dbReference>
<dbReference type="GO" id="GO:0009279">
    <property type="term" value="C:cell outer membrane"/>
    <property type="evidence" value="ECO:0007669"/>
    <property type="project" value="UniProtKB-SubCell"/>
</dbReference>
<sequence length="1094" mass="122888">MKYANLTLPSKKLCFVMALAAGTMSFPLSATAEPAVQATQQSGVLKGQVVDKQGEPVIGATIKVKNVENVGTVTDFDGYFDLKGAPSSGTIVVSYIGFKTKEVTFKSGQTLNIIIEEDSETLQEVVVVGYGTMRKKDLTGSVVQIDPSKLADQNPGSVQDLLRGTPGLQIGFDSSAKGSGASIQLRGQNSLYTDGSHNSPLIILDGMQFAGELSEINPDDIEQIDVLKDASSAAIYGAKAASGVIIITTKKGKNGKPTINVSMNLAANTKAAYRDVFKPSEYMTYREDWYKAQTYGYREDGTWGYYGKDSGIPVGYYDNFNNLSQYGISQDQWASNGPKTQQAGESMLSLYARRMGFDADAALVMENFLAGKTYDWEDATFRTGFNQDYNASISGATENVNYYLGFGYLNKQGAIQGDEYKAYRANMKLNAKITNWLEVGANVNFQDRSDTSQPVPLGSNYWDDNQLRESPYASRYDANGNEIQYPRTGNPTNGGYNYHFQQQYIDLEKGYTVLNTIFNAKITLPFGITYQFNIAPRYQWFYDRYWMSAELPNSNASDRGSNRNSSKTFNWNLNNTLTWDRTFADLHHITLTLVQEAEDNRYWSDNISARNITPTDVLGFHYISGANKEQSSFSTNDTHYSAAAYLGRLFYGFMDRYMVTATVRRDGYSAFGQNNPWANFWSLGASWILSEEKFAKDWKWLDMAKVRLSYGTNGNRSLSDTYLALSNLANGGLYAYYKYGSTTQEVLNALSVSRLGNPNLEWEKTSSWNFGVDFSVLSKRLSGSIDVYHKRTHDMIMAQRLPNFTGFSSITTNLGEVTNTGFEITLNSRNIDTPDFKWNTSVGFSYNKNKIKHLYYEYDEDGKEMDDTSNGWFIGKPIGEIWYWKTDGIWQANEAEQAALVNQKPGDPKVVNVYTEDDKILSDGTRVPVYNDKDRVYQGTTQPPIYWNMRNDFTFLKDFTFSFSMYSYMGHKSRAGYWLNGDNSGSMFTQTCNTFKKEYWTPANPTNEYARLNAVGPSGVTGIEKVYNRSFVRLDNITLGYTLPRELTNKWGIQRVHVTAGINNVLTIDSWEYGDPETGGFANRQFQFGLNVTL</sequence>
<evidence type="ECO:0000256" key="6">
    <source>
        <dbReference type="ARBA" id="ARBA00023237"/>
    </source>
</evidence>
<dbReference type="EMBL" id="FRBD01000006">
    <property type="protein sequence ID" value="SHK58725.1"/>
    <property type="molecule type" value="Genomic_DNA"/>
</dbReference>
<dbReference type="InterPro" id="IPR023997">
    <property type="entry name" value="TonB-dep_OMP_SusC/RagA_CS"/>
</dbReference>
<dbReference type="RefSeq" id="WP_175549420.1">
    <property type="nucleotide sequence ID" value="NZ_FRBD01000006.1"/>
</dbReference>
<dbReference type="Pfam" id="PF13715">
    <property type="entry name" value="CarbopepD_reg_2"/>
    <property type="match status" value="1"/>
</dbReference>
<keyword evidence="2 7" id="KW-0813">Transport</keyword>
<evidence type="ECO:0000259" key="9">
    <source>
        <dbReference type="Pfam" id="PF07715"/>
    </source>
</evidence>
<evidence type="ECO:0000256" key="4">
    <source>
        <dbReference type="ARBA" id="ARBA00022692"/>
    </source>
</evidence>
<evidence type="ECO:0000256" key="1">
    <source>
        <dbReference type="ARBA" id="ARBA00004571"/>
    </source>
</evidence>
<feature type="domain" description="TonB-dependent receptor plug" evidence="9">
    <location>
        <begin position="135"/>
        <end position="244"/>
    </location>
</feature>
<keyword evidence="5 7" id="KW-0472">Membrane</keyword>
<dbReference type="InterPro" id="IPR039426">
    <property type="entry name" value="TonB-dep_rcpt-like"/>
</dbReference>
<evidence type="ECO:0000256" key="5">
    <source>
        <dbReference type="ARBA" id="ARBA00023136"/>
    </source>
</evidence>
<organism evidence="10 11">
    <name type="scientific">Xylanibacter ruminicola</name>
    <name type="common">Prevotella ruminicola</name>
    <dbReference type="NCBI Taxonomy" id="839"/>
    <lineage>
        <taxon>Bacteria</taxon>
        <taxon>Pseudomonadati</taxon>
        <taxon>Bacteroidota</taxon>
        <taxon>Bacteroidia</taxon>
        <taxon>Bacteroidales</taxon>
        <taxon>Prevotellaceae</taxon>
        <taxon>Xylanibacter</taxon>
    </lineage>
</organism>
<dbReference type="InterPro" id="IPR008969">
    <property type="entry name" value="CarboxyPept-like_regulatory"/>
</dbReference>
<gene>
    <name evidence="10" type="ORF">SAMN05216463_106128</name>
</gene>
<protein>
    <submittedName>
        <fullName evidence="10">TonB-linked outer membrane protein, SusC/RagA family</fullName>
    </submittedName>
</protein>
<keyword evidence="4 7" id="KW-0812">Transmembrane</keyword>
<comment type="subcellular location">
    <subcellularLocation>
        <location evidence="1 7">Cell outer membrane</location>
        <topology evidence="1 7">Multi-pass membrane protein</topology>
    </subcellularLocation>
</comment>
<dbReference type="AlphaFoldDB" id="A0A1M6TP08"/>
<evidence type="ECO:0000313" key="11">
    <source>
        <dbReference type="Proteomes" id="UP000184130"/>
    </source>
</evidence>
<evidence type="ECO:0000313" key="10">
    <source>
        <dbReference type="EMBL" id="SHK58725.1"/>
    </source>
</evidence>
<evidence type="ECO:0000256" key="2">
    <source>
        <dbReference type="ARBA" id="ARBA00022448"/>
    </source>
</evidence>
<dbReference type="Gene3D" id="2.170.130.10">
    <property type="entry name" value="TonB-dependent receptor, plug domain"/>
    <property type="match status" value="1"/>
</dbReference>
<dbReference type="InterPro" id="IPR036942">
    <property type="entry name" value="Beta-barrel_TonB_sf"/>
</dbReference>
<dbReference type="SUPFAM" id="SSF56935">
    <property type="entry name" value="Porins"/>
    <property type="match status" value="1"/>
</dbReference>
<reference evidence="10 11" key="1">
    <citation type="submission" date="2016-11" db="EMBL/GenBank/DDBJ databases">
        <authorList>
            <person name="Jaros S."/>
            <person name="Januszkiewicz K."/>
            <person name="Wedrychowicz H."/>
        </authorList>
    </citation>
    <scope>NUCLEOTIDE SEQUENCE [LARGE SCALE GENOMIC DNA]</scope>
    <source>
        <strain evidence="10 11">KHT3</strain>
    </source>
</reference>
<evidence type="ECO:0000256" key="3">
    <source>
        <dbReference type="ARBA" id="ARBA00022452"/>
    </source>
</evidence>
<accession>A0A1M6TP08</accession>
<proteinExistence type="inferred from homology"/>
<evidence type="ECO:0000256" key="8">
    <source>
        <dbReference type="SAM" id="SignalP"/>
    </source>
</evidence>
<dbReference type="PROSITE" id="PS52016">
    <property type="entry name" value="TONB_DEPENDENT_REC_3"/>
    <property type="match status" value="1"/>
</dbReference>
<keyword evidence="6 7" id="KW-0998">Cell outer membrane</keyword>
<keyword evidence="8" id="KW-0732">Signal</keyword>
<name>A0A1M6TP08_XYLRU</name>
<dbReference type="NCBIfam" id="TIGR04056">
    <property type="entry name" value="OMP_RagA_SusC"/>
    <property type="match status" value="1"/>
</dbReference>
<feature type="signal peptide" evidence="8">
    <location>
        <begin position="1"/>
        <end position="32"/>
    </location>
</feature>
<evidence type="ECO:0000256" key="7">
    <source>
        <dbReference type="PROSITE-ProRule" id="PRU01360"/>
    </source>
</evidence>
<dbReference type="Gene3D" id="2.40.170.20">
    <property type="entry name" value="TonB-dependent receptor, beta-barrel domain"/>
    <property type="match status" value="1"/>
</dbReference>
<keyword evidence="3 7" id="KW-1134">Transmembrane beta strand</keyword>
<dbReference type="Pfam" id="PF07715">
    <property type="entry name" value="Plug"/>
    <property type="match status" value="1"/>
</dbReference>
<dbReference type="NCBIfam" id="TIGR04057">
    <property type="entry name" value="SusC_RagA_signa"/>
    <property type="match status" value="1"/>
</dbReference>